<keyword evidence="4" id="KW-1185">Reference proteome</keyword>
<protein>
    <submittedName>
        <fullName evidence="3">Uncharacterized protein</fullName>
    </submittedName>
</protein>
<accession>A0A1B7NRU0</accession>
<sequence>MMMTAMAIAMMASILLLPAAVQNLDLRHGHGGDLRPGLRMKPLSL</sequence>
<dbReference type="EMBL" id="LGUA01001049">
    <property type="protein sequence ID" value="OAX79370.1"/>
    <property type="molecule type" value="Genomic_DNA"/>
</dbReference>
<evidence type="ECO:0000313" key="3">
    <source>
        <dbReference type="EMBL" id="OAX79370.1"/>
    </source>
</evidence>
<feature type="signal peptide" evidence="1">
    <location>
        <begin position="1"/>
        <end position="23"/>
    </location>
</feature>
<comment type="caution">
    <text evidence="3">The sequence shown here is derived from an EMBL/GenBank/DDBJ whole genome shotgun (WGS) entry which is preliminary data.</text>
</comment>
<dbReference type="AlphaFoldDB" id="A0A1B7NRU0"/>
<feature type="chain" id="PRO_5008882276" evidence="1">
    <location>
        <begin position="24"/>
        <end position="45"/>
    </location>
</feature>
<evidence type="ECO:0000256" key="1">
    <source>
        <dbReference type="SAM" id="SignalP"/>
    </source>
</evidence>
<keyword evidence="1" id="KW-0732">Signal</keyword>
<name>A0A1B7NRU0_9EURO</name>
<reference evidence="3 4" key="1">
    <citation type="submission" date="2015-07" db="EMBL/GenBank/DDBJ databases">
        <title>Emmonsia species relationships and genome sequence.</title>
        <authorList>
            <person name="Cuomo C.A."/>
            <person name="Schwartz I.S."/>
            <person name="Kenyon C."/>
            <person name="de Hoog G.S."/>
            <person name="Govender N.P."/>
            <person name="Botha A."/>
            <person name="Moreno L."/>
            <person name="de Vries M."/>
            <person name="Munoz J.F."/>
            <person name="Stielow J.B."/>
        </authorList>
    </citation>
    <scope>NUCLEOTIDE SEQUENCE [LARGE SCALE GENOMIC DNA]</scope>
    <source>
        <strain evidence="3 4">CBS 136260</strain>
    </source>
</reference>
<dbReference type="Proteomes" id="UP000091918">
    <property type="component" value="Unassembled WGS sequence"/>
</dbReference>
<evidence type="ECO:0000313" key="2">
    <source>
        <dbReference type="EMBL" id="OAX79366.1"/>
    </source>
</evidence>
<organism evidence="3 4">
    <name type="scientific">Emergomyces africanus</name>
    <dbReference type="NCBI Taxonomy" id="1955775"/>
    <lineage>
        <taxon>Eukaryota</taxon>
        <taxon>Fungi</taxon>
        <taxon>Dikarya</taxon>
        <taxon>Ascomycota</taxon>
        <taxon>Pezizomycotina</taxon>
        <taxon>Eurotiomycetes</taxon>
        <taxon>Eurotiomycetidae</taxon>
        <taxon>Onygenales</taxon>
        <taxon>Ajellomycetaceae</taxon>
        <taxon>Emergomyces</taxon>
    </lineage>
</organism>
<evidence type="ECO:0000313" key="4">
    <source>
        <dbReference type="Proteomes" id="UP000091918"/>
    </source>
</evidence>
<proteinExistence type="predicted"/>
<dbReference type="EMBL" id="LGUA01001049">
    <property type="protein sequence ID" value="OAX79366.1"/>
    <property type="molecule type" value="Genomic_DNA"/>
</dbReference>
<gene>
    <name evidence="2" type="ORF">ACJ72_06312</name>
    <name evidence="3" type="ORF">ACJ72_06316</name>
</gene>